<accession>A0A6S7L385</accession>
<feature type="compositionally biased region" description="Basic and acidic residues" evidence="1">
    <location>
        <begin position="14"/>
        <end position="35"/>
    </location>
</feature>
<name>A0A6S7L385_PARCT</name>
<organism evidence="2 3">
    <name type="scientific">Paramuricea clavata</name>
    <name type="common">Red gorgonian</name>
    <name type="synonym">Violescent sea-whip</name>
    <dbReference type="NCBI Taxonomy" id="317549"/>
    <lineage>
        <taxon>Eukaryota</taxon>
        <taxon>Metazoa</taxon>
        <taxon>Cnidaria</taxon>
        <taxon>Anthozoa</taxon>
        <taxon>Octocorallia</taxon>
        <taxon>Malacalcyonacea</taxon>
        <taxon>Plexauridae</taxon>
        <taxon>Paramuricea</taxon>
    </lineage>
</organism>
<evidence type="ECO:0000313" key="3">
    <source>
        <dbReference type="Proteomes" id="UP001152795"/>
    </source>
</evidence>
<evidence type="ECO:0000256" key="1">
    <source>
        <dbReference type="SAM" id="MobiDB-lite"/>
    </source>
</evidence>
<proteinExistence type="predicted"/>
<feature type="non-terminal residue" evidence="2">
    <location>
        <position position="412"/>
    </location>
</feature>
<keyword evidence="3" id="KW-1185">Reference proteome</keyword>
<feature type="compositionally biased region" description="Low complexity" evidence="1">
    <location>
        <begin position="168"/>
        <end position="181"/>
    </location>
</feature>
<evidence type="ECO:0000313" key="2">
    <source>
        <dbReference type="EMBL" id="CAB4034063.1"/>
    </source>
</evidence>
<sequence length="412" mass="45455">ALEDFEKLPSSCKSPEKESEPSTAKDLEPGPKDSNEPSLDNWGLSDGDIEAAAAEFEKSMKTMLGQDEELLRQWNEFAEQAASSNPDLANGGNESLPENVEAFEAHLLKTMKDIAENAKEMSGSHYTSPFMNGNKPIPPSKDDELPGEPNNTSTATVIDNLTSTDNPTTTGYMTTEDSTTTTTTKTRNKVLLQTAVTGSQRSYITNSLKKGLGLVPIRTETLNLNTFGDDHFKKRRCDIVQLSLKGNSDNRKITALCFPSLCSPLTTTIDLSLYPHLQELQLSDLNIIEGRQNDSSIDILIAADYYFDILTGEMVRGESGPVAVNSDFGWVVTGPTSDTESCSKVSGVHLLIEEQCSLLTPSSFALREDESELSKCLSQFWEIESMGINEEKVTKEEFLKDIRYLENEARYE</sequence>
<reference evidence="2" key="1">
    <citation type="submission" date="2020-04" db="EMBL/GenBank/DDBJ databases">
        <authorList>
            <person name="Alioto T."/>
            <person name="Alioto T."/>
            <person name="Gomez Garrido J."/>
        </authorList>
    </citation>
    <scope>NUCLEOTIDE SEQUENCE</scope>
    <source>
        <strain evidence="2">A484AB</strain>
    </source>
</reference>
<comment type="caution">
    <text evidence="2">The sequence shown here is derived from an EMBL/GenBank/DDBJ whole genome shotgun (WGS) entry which is preliminary data.</text>
</comment>
<feature type="region of interest" description="Disordered" evidence="1">
    <location>
        <begin position="124"/>
        <end position="181"/>
    </location>
</feature>
<feature type="region of interest" description="Disordered" evidence="1">
    <location>
        <begin position="1"/>
        <end position="48"/>
    </location>
</feature>
<dbReference type="Proteomes" id="UP001152795">
    <property type="component" value="Unassembled WGS sequence"/>
</dbReference>
<dbReference type="OrthoDB" id="8063410at2759"/>
<feature type="compositionally biased region" description="Polar residues" evidence="1">
    <location>
        <begin position="149"/>
        <end position="167"/>
    </location>
</feature>
<feature type="non-terminal residue" evidence="2">
    <location>
        <position position="1"/>
    </location>
</feature>
<dbReference type="EMBL" id="CACRXK020019785">
    <property type="protein sequence ID" value="CAB4034063.1"/>
    <property type="molecule type" value="Genomic_DNA"/>
</dbReference>
<gene>
    <name evidence="2" type="ORF">PACLA_8A015459</name>
</gene>
<dbReference type="AlphaFoldDB" id="A0A6S7L385"/>
<protein>
    <submittedName>
        <fullName evidence="2">Uncharacterized protein</fullName>
    </submittedName>
</protein>